<name>A0A7V8FVR0_9BURK</name>
<dbReference type="EMBL" id="WNDX01000079">
    <property type="protein sequence ID" value="KAF1042581.1"/>
    <property type="molecule type" value="Genomic_DNA"/>
</dbReference>
<organism evidence="1 2">
    <name type="scientific">Herbaspirillum frisingense</name>
    <dbReference type="NCBI Taxonomy" id="92645"/>
    <lineage>
        <taxon>Bacteria</taxon>
        <taxon>Pseudomonadati</taxon>
        <taxon>Pseudomonadota</taxon>
        <taxon>Betaproteobacteria</taxon>
        <taxon>Burkholderiales</taxon>
        <taxon>Oxalobacteraceae</taxon>
        <taxon>Herbaspirillum</taxon>
    </lineage>
</organism>
<gene>
    <name evidence="1" type="ORF">GAK35_02628</name>
</gene>
<dbReference type="AlphaFoldDB" id="A0A7V8FVR0"/>
<evidence type="ECO:0000313" key="1">
    <source>
        <dbReference type="EMBL" id="KAF1042581.1"/>
    </source>
</evidence>
<dbReference type="Proteomes" id="UP000462435">
    <property type="component" value="Unassembled WGS sequence"/>
</dbReference>
<sequence length="295" mass="33713">MKWSNSTRKPSEASNKQKCSACSVFIRLTVDSETPSTFAAFCWLPTSCSCCKIFANDLRAIALASLETAAVPSSELTLMAYSFFFSNPVAGTSLLRVCAPVMRESSSLTFPTPHKRSALERQRITTKLRSAYGGNRLPSGEKRRTVNCLEIRNHQCAKRARVVGIYQRKTRRHIRSSHLFQPAFGRLLGGIPNRERPHRWMARRSERRWIRHSFQSLGPCRLIGMVFSPNVRARYGWRINFVKRNLQTTICRDLDQSSSYFLRDALPLFVVRNVSLRNPKLRCQSSLCHPQPFAN</sequence>
<proteinExistence type="predicted"/>
<reference evidence="2" key="1">
    <citation type="journal article" date="2020" name="MBio">
        <title>Horizontal gene transfer to a defensive symbiont with a reduced genome amongst a multipartite beetle microbiome.</title>
        <authorList>
            <person name="Waterworth S.C."/>
            <person name="Florez L.V."/>
            <person name="Rees E.R."/>
            <person name="Hertweck C."/>
            <person name="Kaltenpoth M."/>
            <person name="Kwan J.C."/>
        </authorList>
    </citation>
    <scope>NUCLEOTIDE SEQUENCE [LARGE SCALE GENOMIC DNA]</scope>
</reference>
<accession>A0A7V8FVR0</accession>
<protein>
    <submittedName>
        <fullName evidence="1">Uncharacterized protein</fullName>
    </submittedName>
</protein>
<evidence type="ECO:0000313" key="2">
    <source>
        <dbReference type="Proteomes" id="UP000462435"/>
    </source>
</evidence>
<comment type="caution">
    <text evidence="1">The sequence shown here is derived from an EMBL/GenBank/DDBJ whole genome shotgun (WGS) entry which is preliminary data.</text>
</comment>